<keyword evidence="3" id="KW-0863">Zinc-finger</keyword>
<feature type="compositionally biased region" description="Basic and acidic residues" evidence="5">
    <location>
        <begin position="933"/>
        <end position="953"/>
    </location>
</feature>
<evidence type="ECO:0008006" key="9">
    <source>
        <dbReference type="Google" id="ProtNLM"/>
    </source>
</evidence>
<feature type="zinc finger region" description="C3H1-type" evidence="3">
    <location>
        <begin position="219"/>
        <end position="242"/>
    </location>
</feature>
<dbReference type="Gene3D" id="3.30.70.330">
    <property type="match status" value="2"/>
</dbReference>
<dbReference type="InterPro" id="IPR035979">
    <property type="entry name" value="RBD_domain_sf"/>
</dbReference>
<dbReference type="PROSITE" id="PS50102">
    <property type="entry name" value="RRM"/>
    <property type="match status" value="1"/>
</dbReference>
<dbReference type="PANTHER" id="PTHR14398">
    <property type="entry name" value="RNA RECOGNITION RRM/RNP DOMAIN"/>
    <property type="match status" value="1"/>
</dbReference>
<dbReference type="SUPFAM" id="SSF54928">
    <property type="entry name" value="RNA-binding domain, RBD"/>
    <property type="match status" value="2"/>
</dbReference>
<sequence length="968" mass="105457">MELKVSTLKTGGLSPAECISVPEEKEVSDEDDDDRNHKHRRRETCSQSMERDSLEPVLTRPYRKRNKPFENGQFYQENDYNFVPLEKGFATKFERTRPGLLSLPQMPVDWNQRIRSNQTFSGDAGIGRGRGRGSVSWSQHDSRFSSVDIASQMVHQGQSLFAGRDLANASNGQSVSWNAFGLLPGIPNGGLDKLRPIGFQGTLRPAITSSFNMGIAHQRCRDFEERGFCLRGDMCPMEHGVNRIVVEDVQSLSQFNLPVSLPRAQLVGTTVRREAIPTVGAPSATLINSKGMHSKCNKPGIVNVGLGFNGAHTGSASVSGGDLYDPDQPLWNDNVPETSSTLIAPHSPKIESMVSIDSFDHNHVSLCGGADNECPIRSTGIAVHSPSLNSSVWGKVGVSNNRLYVKDKTNLTVSTLNNMENESKENQGVNVRGTSRQGKQINFEDSGAKTIDSPSKTQSNTMHHMPKPSQKALRTLFVNGIPQKSNRREALLSHFQKFGEVIDIYIPLNTERAFVQFSKREEAEAALKAPDAVMGNRFIRLWWANRDSIPDDGAGSGNSVSVTPQGVTSTFPPHLSIGNSGKDNLQLSVSKATAVPPTVASVPVIDHSKVIMTNVPKVPPPTQNQESLEQLKEELRKKQELLDQKRNDFRRQLDKLEKQATGVKGEVTAEPASKRHKTRITASDIVKATTPRSADPGSGVVSPHAEMVDKNKKVENVVSSSSKTGVIMQESAGSKQSIHPLSPVGPPFLMNKYKLDNRPTAFKITSPLPVGLANVATLKEYFLSYGDLSSVELEEEPSDYNGVGSETLKNCSACVTFTTRRSAERAFLNGKCWQGKNLKFVWLTSSTSSNEPGNGQHSSAPKSLVDTDQSVETLACTDSQEASASGNGEPENSEINNGTGSVELHEVLQFHSASILVEAESPKCEPSQTSISPEKELTKKDPSQTATSEKEIPKGISGDDGLIDRLVQ</sequence>
<dbReference type="FunFam" id="3.30.70.330:FF:001347">
    <property type="entry name" value="Zinc finger CCCH domain-containing protein 41"/>
    <property type="match status" value="1"/>
</dbReference>
<evidence type="ECO:0000256" key="5">
    <source>
        <dbReference type="SAM" id="MobiDB-lite"/>
    </source>
</evidence>
<dbReference type="AlphaFoldDB" id="A0A6N2KP42"/>
<proteinExistence type="predicted"/>
<feature type="coiled-coil region" evidence="4">
    <location>
        <begin position="624"/>
        <end position="666"/>
    </location>
</feature>
<dbReference type="FunFam" id="3.30.70.330:FF:000719">
    <property type="entry name" value="Predicted protein"/>
    <property type="match status" value="1"/>
</dbReference>
<dbReference type="EMBL" id="CAADRP010000613">
    <property type="protein sequence ID" value="VFU30390.1"/>
    <property type="molecule type" value="Genomic_DNA"/>
</dbReference>
<evidence type="ECO:0000313" key="8">
    <source>
        <dbReference type="EMBL" id="VFU30390.1"/>
    </source>
</evidence>
<gene>
    <name evidence="8" type="ORF">SVIM_LOCUS117780</name>
</gene>
<dbReference type="InterPro" id="IPR045137">
    <property type="entry name" value="RBM26/27"/>
</dbReference>
<evidence type="ECO:0000256" key="4">
    <source>
        <dbReference type="SAM" id="Coils"/>
    </source>
</evidence>
<dbReference type="PANTHER" id="PTHR14398:SF0">
    <property type="entry name" value="ZINC FINGER PROTEIN SWM"/>
    <property type="match status" value="1"/>
</dbReference>
<feature type="domain" description="C3H1-type" evidence="7">
    <location>
        <begin position="219"/>
        <end position="242"/>
    </location>
</feature>
<dbReference type="Pfam" id="PF00076">
    <property type="entry name" value="RRM_1"/>
    <property type="match status" value="1"/>
</dbReference>
<dbReference type="PROSITE" id="PS50103">
    <property type="entry name" value="ZF_C3H1"/>
    <property type="match status" value="1"/>
</dbReference>
<feature type="region of interest" description="Disordered" evidence="5">
    <location>
        <begin position="878"/>
        <end position="898"/>
    </location>
</feature>
<dbReference type="InterPro" id="IPR000571">
    <property type="entry name" value="Znf_CCCH"/>
</dbReference>
<feature type="domain" description="RRM" evidence="6">
    <location>
        <begin position="474"/>
        <end position="546"/>
    </location>
</feature>
<accession>A0A6N2KP42</accession>
<evidence type="ECO:0000256" key="2">
    <source>
        <dbReference type="PROSITE-ProRule" id="PRU00176"/>
    </source>
</evidence>
<dbReference type="SMART" id="SM00356">
    <property type="entry name" value="ZnF_C3H1"/>
    <property type="match status" value="1"/>
</dbReference>
<dbReference type="InterPro" id="IPR012677">
    <property type="entry name" value="Nucleotide-bd_a/b_plait_sf"/>
</dbReference>
<dbReference type="GO" id="GO:0005634">
    <property type="term" value="C:nucleus"/>
    <property type="evidence" value="ECO:0007669"/>
    <property type="project" value="TreeGrafter"/>
</dbReference>
<keyword evidence="1 2" id="KW-0694">RNA-binding</keyword>
<feature type="compositionally biased region" description="Polar residues" evidence="5">
    <location>
        <begin position="452"/>
        <end position="462"/>
    </location>
</feature>
<reference evidence="8" key="1">
    <citation type="submission" date="2019-03" db="EMBL/GenBank/DDBJ databases">
        <authorList>
            <person name="Mank J."/>
            <person name="Almeida P."/>
        </authorList>
    </citation>
    <scope>NUCLEOTIDE SEQUENCE</scope>
    <source>
        <strain evidence="8">78183</strain>
    </source>
</reference>
<keyword evidence="3" id="KW-0862">Zinc</keyword>
<keyword evidence="4" id="KW-0175">Coiled coil</keyword>
<evidence type="ECO:0000256" key="3">
    <source>
        <dbReference type="PROSITE-ProRule" id="PRU00723"/>
    </source>
</evidence>
<protein>
    <recommendedName>
        <fullName evidence="9">C3H1-type domain-containing protein</fullName>
    </recommendedName>
</protein>
<name>A0A6N2KP42_SALVM</name>
<dbReference type="SMART" id="SM00360">
    <property type="entry name" value="RRM"/>
    <property type="match status" value="2"/>
</dbReference>
<organism evidence="8">
    <name type="scientific">Salix viminalis</name>
    <name type="common">Common osier</name>
    <name type="synonym">Basket willow</name>
    <dbReference type="NCBI Taxonomy" id="40686"/>
    <lineage>
        <taxon>Eukaryota</taxon>
        <taxon>Viridiplantae</taxon>
        <taxon>Streptophyta</taxon>
        <taxon>Embryophyta</taxon>
        <taxon>Tracheophyta</taxon>
        <taxon>Spermatophyta</taxon>
        <taxon>Magnoliopsida</taxon>
        <taxon>eudicotyledons</taxon>
        <taxon>Gunneridae</taxon>
        <taxon>Pentapetalae</taxon>
        <taxon>rosids</taxon>
        <taxon>fabids</taxon>
        <taxon>Malpighiales</taxon>
        <taxon>Salicaceae</taxon>
        <taxon>Saliceae</taxon>
        <taxon>Salix</taxon>
    </lineage>
</organism>
<dbReference type="GO" id="GO:0003723">
    <property type="term" value="F:RNA binding"/>
    <property type="evidence" value="ECO:0007669"/>
    <property type="project" value="UniProtKB-UniRule"/>
</dbReference>
<evidence type="ECO:0000256" key="1">
    <source>
        <dbReference type="ARBA" id="ARBA00022884"/>
    </source>
</evidence>
<keyword evidence="3" id="KW-0479">Metal-binding</keyword>
<evidence type="ECO:0000259" key="6">
    <source>
        <dbReference type="PROSITE" id="PS50102"/>
    </source>
</evidence>
<dbReference type="CDD" id="cd12257">
    <property type="entry name" value="RRM1_RBM26_like"/>
    <property type="match status" value="1"/>
</dbReference>
<feature type="region of interest" description="Disordered" evidence="5">
    <location>
        <begin position="438"/>
        <end position="467"/>
    </location>
</feature>
<evidence type="ECO:0000259" key="7">
    <source>
        <dbReference type="PROSITE" id="PS50103"/>
    </source>
</evidence>
<dbReference type="GO" id="GO:0008270">
    <property type="term" value="F:zinc ion binding"/>
    <property type="evidence" value="ECO:0007669"/>
    <property type="project" value="UniProtKB-KW"/>
</dbReference>
<dbReference type="InterPro" id="IPR000504">
    <property type="entry name" value="RRM_dom"/>
</dbReference>
<feature type="region of interest" description="Disordered" evidence="5">
    <location>
        <begin position="1"/>
        <end position="56"/>
    </location>
</feature>
<feature type="region of interest" description="Disordered" evidence="5">
    <location>
        <begin position="918"/>
        <end position="968"/>
    </location>
</feature>